<dbReference type="HOGENOM" id="CLU_1218354_0_0_0"/>
<dbReference type="GO" id="GO:0004190">
    <property type="term" value="F:aspartic-type endopeptidase activity"/>
    <property type="evidence" value="ECO:0007669"/>
    <property type="project" value="UniProtKB-KW"/>
</dbReference>
<dbReference type="PANTHER" id="PTHR33695:SF1">
    <property type="entry name" value="LIPOPROTEIN SIGNAL PEPTIDASE"/>
    <property type="match status" value="1"/>
</dbReference>
<dbReference type="GO" id="GO:0016020">
    <property type="term" value="C:membrane"/>
    <property type="evidence" value="ECO:0007669"/>
    <property type="project" value="InterPro"/>
</dbReference>
<keyword evidence="4 10" id="KW-0812">Transmembrane</keyword>
<evidence type="ECO:0000256" key="5">
    <source>
        <dbReference type="ARBA" id="ARBA00022750"/>
    </source>
</evidence>
<feature type="transmembrane region" description="Helical" evidence="10">
    <location>
        <begin position="190"/>
        <end position="217"/>
    </location>
</feature>
<organism evidence="11 12">
    <name type="scientific">Gemmatirosa kalamazoonensis</name>
    <dbReference type="NCBI Taxonomy" id="861299"/>
    <lineage>
        <taxon>Bacteria</taxon>
        <taxon>Pseudomonadati</taxon>
        <taxon>Gemmatimonadota</taxon>
        <taxon>Gemmatimonadia</taxon>
        <taxon>Gemmatimonadales</taxon>
        <taxon>Gemmatimonadaceae</taxon>
        <taxon>Gemmatirosa</taxon>
    </lineage>
</organism>
<gene>
    <name evidence="11" type="ORF">J421_2110</name>
</gene>
<keyword evidence="3" id="KW-0645">Protease</keyword>
<evidence type="ECO:0000313" key="11">
    <source>
        <dbReference type="EMBL" id="AHG89647.1"/>
    </source>
</evidence>
<accession>W0RGU3</accession>
<keyword evidence="7 10" id="KW-1133">Transmembrane helix</keyword>
<evidence type="ECO:0000256" key="7">
    <source>
        <dbReference type="ARBA" id="ARBA00022989"/>
    </source>
</evidence>
<evidence type="ECO:0000256" key="9">
    <source>
        <dbReference type="SAM" id="MobiDB-lite"/>
    </source>
</evidence>
<feature type="compositionally biased region" description="Basic and acidic residues" evidence="9">
    <location>
        <begin position="39"/>
        <end position="48"/>
    </location>
</feature>
<feature type="compositionally biased region" description="Basic residues" evidence="9">
    <location>
        <begin position="11"/>
        <end position="21"/>
    </location>
</feature>
<feature type="region of interest" description="Disordered" evidence="9">
    <location>
        <begin position="1"/>
        <end position="55"/>
    </location>
</feature>
<keyword evidence="8 10" id="KW-0472">Membrane</keyword>
<dbReference type="InParanoid" id="W0RGU3"/>
<evidence type="ECO:0000256" key="3">
    <source>
        <dbReference type="ARBA" id="ARBA00022670"/>
    </source>
</evidence>
<evidence type="ECO:0000256" key="4">
    <source>
        <dbReference type="ARBA" id="ARBA00022692"/>
    </source>
</evidence>
<keyword evidence="5" id="KW-0064">Aspartyl protease</keyword>
<dbReference type="Proteomes" id="UP000019151">
    <property type="component" value="Chromosome"/>
</dbReference>
<keyword evidence="12" id="KW-1185">Reference proteome</keyword>
<evidence type="ECO:0000256" key="10">
    <source>
        <dbReference type="SAM" id="Phobius"/>
    </source>
</evidence>
<dbReference type="Pfam" id="PF01252">
    <property type="entry name" value="Peptidase_A8"/>
    <property type="match status" value="1"/>
</dbReference>
<dbReference type="AlphaFoldDB" id="W0RGU3"/>
<evidence type="ECO:0000313" key="12">
    <source>
        <dbReference type="Proteomes" id="UP000019151"/>
    </source>
</evidence>
<dbReference type="KEGG" id="gba:J421_2110"/>
<comment type="similarity">
    <text evidence="1">Belongs to the peptidase A8 family.</text>
</comment>
<feature type="compositionally biased region" description="Basic and acidic residues" evidence="9">
    <location>
        <begin position="22"/>
        <end position="32"/>
    </location>
</feature>
<dbReference type="RefSeq" id="WP_025411138.1">
    <property type="nucleotide sequence ID" value="NZ_CP007128.1"/>
</dbReference>
<evidence type="ECO:0000256" key="1">
    <source>
        <dbReference type="ARBA" id="ARBA00006139"/>
    </source>
</evidence>
<keyword evidence="2" id="KW-1003">Cell membrane</keyword>
<name>W0RGU3_9BACT</name>
<feature type="transmembrane region" description="Helical" evidence="10">
    <location>
        <begin position="125"/>
        <end position="144"/>
    </location>
</feature>
<proteinExistence type="inferred from homology"/>
<dbReference type="STRING" id="861299.J421_2110"/>
<dbReference type="EMBL" id="CP007128">
    <property type="protein sequence ID" value="AHG89647.1"/>
    <property type="molecule type" value="Genomic_DNA"/>
</dbReference>
<evidence type="ECO:0000256" key="8">
    <source>
        <dbReference type="ARBA" id="ARBA00023136"/>
    </source>
</evidence>
<dbReference type="GO" id="GO:0006508">
    <property type="term" value="P:proteolysis"/>
    <property type="evidence" value="ECO:0007669"/>
    <property type="project" value="UniProtKB-KW"/>
</dbReference>
<keyword evidence="6" id="KW-0378">Hydrolase</keyword>
<dbReference type="eggNOG" id="COG0597">
    <property type="taxonomic scope" value="Bacteria"/>
</dbReference>
<feature type="transmembrane region" description="Helical" evidence="10">
    <location>
        <begin position="151"/>
        <end position="170"/>
    </location>
</feature>
<protein>
    <submittedName>
        <fullName evidence="11">Peptidase A8 signal peptidase II</fullName>
    </submittedName>
</protein>
<reference evidence="11 12" key="1">
    <citation type="journal article" date="2014" name="Genome Announc.">
        <title>Genome Sequence and Methylome of Soil Bacterium Gemmatirosa kalamazoonensis KBS708T, a Member of the Rarely Cultivated Gemmatimonadetes Phylum.</title>
        <authorList>
            <person name="Debruyn J.M."/>
            <person name="Radosevich M."/>
            <person name="Wommack K.E."/>
            <person name="Polson S.W."/>
            <person name="Hauser L.J."/>
            <person name="Fawaz M.N."/>
            <person name="Korlach J."/>
            <person name="Tsai Y.C."/>
        </authorList>
    </citation>
    <scope>NUCLEOTIDE SEQUENCE [LARGE SCALE GENOMIC DNA]</scope>
    <source>
        <strain evidence="11 12">KBS708</strain>
    </source>
</reference>
<sequence length="227" mass="24190">MTPVTPIEPHLRRRDGARRRPSRVERGDRAVERTVPIPVHREPQRAEPVEPTEPDVEARLSERALAARFFPVVAAVVAADLATKAWATSALATRAVRLVDGVALALHYNRASAGGVSLGAHTRDLNFLGTGVVVALMVMIVPSLTRLHRRAWVAAALIVGAGLGNMASLVSDDRGVADFIAFSHGNGAAWVLNVADVALAVGLALLAWTTLVLARAARREAAHARVR</sequence>
<evidence type="ECO:0000256" key="6">
    <source>
        <dbReference type="ARBA" id="ARBA00022801"/>
    </source>
</evidence>
<dbReference type="PANTHER" id="PTHR33695">
    <property type="entry name" value="LIPOPROTEIN SIGNAL PEPTIDASE"/>
    <property type="match status" value="1"/>
</dbReference>
<evidence type="ECO:0000256" key="2">
    <source>
        <dbReference type="ARBA" id="ARBA00022475"/>
    </source>
</evidence>
<dbReference type="InterPro" id="IPR001872">
    <property type="entry name" value="Peptidase_A8"/>
</dbReference>